<keyword evidence="2" id="KW-1185">Reference proteome</keyword>
<dbReference type="Proteomes" id="UP000554482">
    <property type="component" value="Unassembled WGS sequence"/>
</dbReference>
<reference evidence="1 2" key="1">
    <citation type="submission" date="2020-06" db="EMBL/GenBank/DDBJ databases">
        <title>Transcriptomic and genomic resources for Thalictrum thalictroides and T. hernandezii: Facilitating candidate gene discovery in an emerging model plant lineage.</title>
        <authorList>
            <person name="Arias T."/>
            <person name="Riano-Pachon D.M."/>
            <person name="Di Stilio V.S."/>
        </authorList>
    </citation>
    <scope>NUCLEOTIDE SEQUENCE [LARGE SCALE GENOMIC DNA]</scope>
    <source>
        <strain evidence="2">cv. WT478/WT964</strain>
        <tissue evidence="1">Leaves</tissue>
    </source>
</reference>
<evidence type="ECO:0000313" key="1">
    <source>
        <dbReference type="EMBL" id="KAF5196552.1"/>
    </source>
</evidence>
<sequence>MSAMPPVIITLEIKFKATCLTCNEHDNNILMSYFKCPTLAVSIHTNKIGTAVSVNCLLQACKSSNGFSSVPQLDLSPLDQKTEDPFLPCWSSCSSTITDIY</sequence>
<evidence type="ECO:0000313" key="2">
    <source>
        <dbReference type="Proteomes" id="UP000554482"/>
    </source>
</evidence>
<comment type="caution">
    <text evidence="1">The sequence shown here is derived from an EMBL/GenBank/DDBJ whole genome shotgun (WGS) entry which is preliminary data.</text>
</comment>
<proteinExistence type="predicted"/>
<accession>A0A7J6WKC3</accession>
<dbReference type="AlphaFoldDB" id="A0A7J6WKC3"/>
<gene>
    <name evidence="1" type="ORF">FRX31_013861</name>
</gene>
<dbReference type="EMBL" id="JABWDY010015830">
    <property type="protein sequence ID" value="KAF5196552.1"/>
    <property type="molecule type" value="Genomic_DNA"/>
</dbReference>
<name>A0A7J6WKC3_THATH</name>
<protein>
    <submittedName>
        <fullName evidence="1">Uncharacterized protein</fullName>
    </submittedName>
</protein>
<organism evidence="1 2">
    <name type="scientific">Thalictrum thalictroides</name>
    <name type="common">Rue-anemone</name>
    <name type="synonym">Anemone thalictroides</name>
    <dbReference type="NCBI Taxonomy" id="46969"/>
    <lineage>
        <taxon>Eukaryota</taxon>
        <taxon>Viridiplantae</taxon>
        <taxon>Streptophyta</taxon>
        <taxon>Embryophyta</taxon>
        <taxon>Tracheophyta</taxon>
        <taxon>Spermatophyta</taxon>
        <taxon>Magnoliopsida</taxon>
        <taxon>Ranunculales</taxon>
        <taxon>Ranunculaceae</taxon>
        <taxon>Thalictroideae</taxon>
        <taxon>Thalictrum</taxon>
    </lineage>
</organism>